<dbReference type="SUPFAM" id="SSF48452">
    <property type="entry name" value="TPR-like"/>
    <property type="match status" value="1"/>
</dbReference>
<feature type="repeat" description="TPR" evidence="1">
    <location>
        <begin position="388"/>
        <end position="421"/>
    </location>
</feature>
<gene>
    <name evidence="3" type="ORF">JR316_002750</name>
</gene>
<evidence type="ECO:0008006" key="4">
    <source>
        <dbReference type="Google" id="ProtNLM"/>
    </source>
</evidence>
<dbReference type="InterPro" id="IPR019734">
    <property type="entry name" value="TPR_rpt"/>
</dbReference>
<sequence>MRSGGQSSYLDQADQSYRRAREIRHSFDASIHPLNREAAVLCDRFKLTRQQSDLNKAIELHRQALPLLSKQPRQLSLASFDFADTLLTLFNETGLTIHLDEAIGLYEQALELNPAPRFPRAKCLNGLGVALRKRFEISGKDEVISKSIGLHEEALKLCPEPYIERDDCFSGLASALARRYMKFGEQSDLKAALNSYLSALDLLSSSHPKRATLLFGLATTIRIFLENAKQEEKLEGVIPYYREALELLPLTHVDRADSLFGLAVALKTLHVQRSLNPHKFHTVANKSETILDDILPLYSEPNSSGIMSKNWLDYLPIPNIFGSTNLKAPSMSSRASQPNMRERAQIDSPREKPRRSSHPSHGDSPTRLLSMANIHAPKHRLSASSLQSDAVSAISMTHGQYEELDEAINLLKESLQLRPPTHPARIESLRCIVDAYTIRFGAVGHPDVDSYRRELNALEYGFKHPTPSEAI</sequence>
<protein>
    <recommendedName>
        <fullName evidence="4">TPR-like protein</fullName>
    </recommendedName>
</protein>
<dbReference type="EMBL" id="JAFIQS010000002">
    <property type="protein sequence ID" value="KAG5173240.1"/>
    <property type="molecule type" value="Genomic_DNA"/>
</dbReference>
<dbReference type="OrthoDB" id="3047886at2759"/>
<feature type="compositionally biased region" description="Polar residues" evidence="2">
    <location>
        <begin position="328"/>
        <end position="339"/>
    </location>
</feature>
<evidence type="ECO:0000256" key="2">
    <source>
        <dbReference type="SAM" id="MobiDB-lite"/>
    </source>
</evidence>
<dbReference type="InterPro" id="IPR011990">
    <property type="entry name" value="TPR-like_helical_dom_sf"/>
</dbReference>
<dbReference type="PROSITE" id="PS50005">
    <property type="entry name" value="TPR"/>
    <property type="match status" value="1"/>
</dbReference>
<name>A0A8H8CPU8_PSICU</name>
<keyword evidence="1" id="KW-0802">TPR repeat</keyword>
<dbReference type="AlphaFoldDB" id="A0A8H8CPU8"/>
<feature type="region of interest" description="Disordered" evidence="2">
    <location>
        <begin position="328"/>
        <end position="367"/>
    </location>
</feature>
<evidence type="ECO:0000313" key="3">
    <source>
        <dbReference type="EMBL" id="KAG5173240.1"/>
    </source>
</evidence>
<evidence type="ECO:0000256" key="1">
    <source>
        <dbReference type="PROSITE-ProRule" id="PRU00339"/>
    </source>
</evidence>
<proteinExistence type="predicted"/>
<dbReference type="Gene3D" id="1.25.40.10">
    <property type="entry name" value="Tetratricopeptide repeat domain"/>
    <property type="match status" value="1"/>
</dbReference>
<feature type="compositionally biased region" description="Basic and acidic residues" evidence="2">
    <location>
        <begin position="340"/>
        <end position="351"/>
    </location>
</feature>
<comment type="caution">
    <text evidence="3">The sequence shown here is derived from an EMBL/GenBank/DDBJ whole genome shotgun (WGS) entry which is preliminary data.</text>
</comment>
<accession>A0A8H8CPU8</accession>
<reference evidence="3" key="1">
    <citation type="submission" date="2021-02" db="EMBL/GenBank/DDBJ databases">
        <title>Psilocybe cubensis genome.</title>
        <authorList>
            <person name="Mckernan K.J."/>
            <person name="Crawford S."/>
            <person name="Trippe A."/>
            <person name="Kane L.T."/>
            <person name="Mclaughlin S."/>
        </authorList>
    </citation>
    <scope>NUCLEOTIDE SEQUENCE [LARGE SCALE GENOMIC DNA]</scope>
    <source>
        <strain evidence="3">MGC-MH-2018</strain>
    </source>
</reference>
<organism evidence="3">
    <name type="scientific">Psilocybe cubensis</name>
    <name type="common">Psychedelic mushroom</name>
    <name type="synonym">Stropharia cubensis</name>
    <dbReference type="NCBI Taxonomy" id="181762"/>
    <lineage>
        <taxon>Eukaryota</taxon>
        <taxon>Fungi</taxon>
        <taxon>Dikarya</taxon>
        <taxon>Basidiomycota</taxon>
        <taxon>Agaricomycotina</taxon>
        <taxon>Agaricomycetes</taxon>
        <taxon>Agaricomycetidae</taxon>
        <taxon>Agaricales</taxon>
        <taxon>Agaricineae</taxon>
        <taxon>Strophariaceae</taxon>
        <taxon>Psilocybe</taxon>
    </lineage>
</organism>